<keyword evidence="3" id="KW-1185">Reference proteome</keyword>
<comment type="caution">
    <text evidence="2">The sequence shown here is derived from an EMBL/GenBank/DDBJ whole genome shotgun (WGS) entry which is preliminary data.</text>
</comment>
<feature type="region of interest" description="Disordered" evidence="1">
    <location>
        <begin position="174"/>
        <end position="215"/>
    </location>
</feature>
<evidence type="ECO:0000256" key="1">
    <source>
        <dbReference type="SAM" id="MobiDB-lite"/>
    </source>
</evidence>
<feature type="compositionally biased region" description="Pro residues" evidence="1">
    <location>
        <begin position="239"/>
        <end position="251"/>
    </location>
</feature>
<dbReference type="AlphaFoldDB" id="A0AAD7MD87"/>
<proteinExistence type="predicted"/>
<feature type="region of interest" description="Disordered" evidence="1">
    <location>
        <begin position="228"/>
        <end position="259"/>
    </location>
</feature>
<sequence length="259" mass="27876">MASTQYSHWCRKSKESRSLNSKWWNMFAAEGFYWSIESAQGSVFSTGRTLYSLSSHRGNVGGAVHQLQALNDADAGNDSTRASATLTYGYKVRVPRPSLRPLLSLTLHLDAARPPRPSPRSPPSRSPAIASAAVHAHTAAHRKHINSTQSPRTAIVPSPDAPVSTIPLVSTLTLPSFPRRSPPSRTPSCHARTAPARTPSTRVQAAPSSRSGSRYVCTSPLSLVSTLTYPTSPLSPLSPVSPPLPRSPSHPPAHRGLYR</sequence>
<gene>
    <name evidence="2" type="ORF">B0H16DRAFT_1817016</name>
</gene>
<evidence type="ECO:0000313" key="3">
    <source>
        <dbReference type="Proteomes" id="UP001215598"/>
    </source>
</evidence>
<dbReference type="EMBL" id="JARKIB010000398">
    <property type="protein sequence ID" value="KAJ7711362.1"/>
    <property type="molecule type" value="Genomic_DNA"/>
</dbReference>
<protein>
    <submittedName>
        <fullName evidence="2">Uncharacterized protein</fullName>
    </submittedName>
</protein>
<dbReference type="Proteomes" id="UP001215598">
    <property type="component" value="Unassembled WGS sequence"/>
</dbReference>
<accession>A0AAD7MD87</accession>
<evidence type="ECO:0000313" key="2">
    <source>
        <dbReference type="EMBL" id="KAJ7711362.1"/>
    </source>
</evidence>
<reference evidence="2" key="1">
    <citation type="submission" date="2023-03" db="EMBL/GenBank/DDBJ databases">
        <title>Massive genome expansion in bonnet fungi (Mycena s.s.) driven by repeated elements and novel gene families across ecological guilds.</title>
        <authorList>
            <consortium name="Lawrence Berkeley National Laboratory"/>
            <person name="Harder C.B."/>
            <person name="Miyauchi S."/>
            <person name="Viragh M."/>
            <person name="Kuo A."/>
            <person name="Thoen E."/>
            <person name="Andreopoulos B."/>
            <person name="Lu D."/>
            <person name="Skrede I."/>
            <person name="Drula E."/>
            <person name="Henrissat B."/>
            <person name="Morin E."/>
            <person name="Kohler A."/>
            <person name="Barry K."/>
            <person name="LaButti K."/>
            <person name="Morin E."/>
            <person name="Salamov A."/>
            <person name="Lipzen A."/>
            <person name="Mereny Z."/>
            <person name="Hegedus B."/>
            <person name="Baldrian P."/>
            <person name="Stursova M."/>
            <person name="Weitz H."/>
            <person name="Taylor A."/>
            <person name="Grigoriev I.V."/>
            <person name="Nagy L.G."/>
            <person name="Martin F."/>
            <person name="Kauserud H."/>
        </authorList>
    </citation>
    <scope>NUCLEOTIDE SEQUENCE</scope>
    <source>
        <strain evidence="2">CBHHK182m</strain>
    </source>
</reference>
<organism evidence="2 3">
    <name type="scientific">Mycena metata</name>
    <dbReference type="NCBI Taxonomy" id="1033252"/>
    <lineage>
        <taxon>Eukaryota</taxon>
        <taxon>Fungi</taxon>
        <taxon>Dikarya</taxon>
        <taxon>Basidiomycota</taxon>
        <taxon>Agaricomycotina</taxon>
        <taxon>Agaricomycetes</taxon>
        <taxon>Agaricomycetidae</taxon>
        <taxon>Agaricales</taxon>
        <taxon>Marasmiineae</taxon>
        <taxon>Mycenaceae</taxon>
        <taxon>Mycena</taxon>
    </lineage>
</organism>
<feature type="compositionally biased region" description="Polar residues" evidence="1">
    <location>
        <begin position="198"/>
        <end position="212"/>
    </location>
</feature>
<feature type="region of interest" description="Disordered" evidence="1">
    <location>
        <begin position="137"/>
        <end position="161"/>
    </location>
</feature>
<feature type="compositionally biased region" description="Low complexity" evidence="1">
    <location>
        <begin position="228"/>
        <end position="238"/>
    </location>
</feature>
<feature type="region of interest" description="Disordered" evidence="1">
    <location>
        <begin position="111"/>
        <end position="130"/>
    </location>
</feature>
<feature type="compositionally biased region" description="Pro residues" evidence="1">
    <location>
        <begin position="114"/>
        <end position="125"/>
    </location>
</feature>
<name>A0AAD7MD87_9AGAR</name>